<comment type="caution">
    <text evidence="1">The sequence shown here is derived from an EMBL/GenBank/DDBJ whole genome shotgun (WGS) entry which is preliminary data.</text>
</comment>
<dbReference type="Proteomes" id="UP001170717">
    <property type="component" value="Unassembled WGS sequence"/>
</dbReference>
<sequence length="52" mass="5851">MSFDSCELSQRSCRNEVVATKLSQRSCRNEVVAVKLSTQSRNHDLHAQLSLS</sequence>
<protein>
    <submittedName>
        <fullName evidence="1">Uncharacterized protein</fullName>
    </submittedName>
</protein>
<dbReference type="AlphaFoldDB" id="A0AAW7Z710"/>
<evidence type="ECO:0000313" key="1">
    <source>
        <dbReference type="EMBL" id="MDO6578453.1"/>
    </source>
</evidence>
<name>A0AAW7Z710_9ALTE</name>
<gene>
    <name evidence="1" type="ORF">Q4527_13705</name>
</gene>
<evidence type="ECO:0000313" key="2">
    <source>
        <dbReference type="Proteomes" id="UP001170717"/>
    </source>
</evidence>
<organism evidence="1 2">
    <name type="scientific">Alteromonas stellipolaris</name>
    <dbReference type="NCBI Taxonomy" id="233316"/>
    <lineage>
        <taxon>Bacteria</taxon>
        <taxon>Pseudomonadati</taxon>
        <taxon>Pseudomonadota</taxon>
        <taxon>Gammaproteobacteria</taxon>
        <taxon>Alteromonadales</taxon>
        <taxon>Alteromonadaceae</taxon>
        <taxon>Alteromonas/Salinimonas group</taxon>
        <taxon>Alteromonas</taxon>
    </lineage>
</organism>
<dbReference type="EMBL" id="JAUOQI010000009">
    <property type="protein sequence ID" value="MDO6578453.1"/>
    <property type="molecule type" value="Genomic_DNA"/>
</dbReference>
<accession>A0AAW7Z710</accession>
<proteinExistence type="predicted"/>
<reference evidence="1" key="1">
    <citation type="submission" date="2023-07" db="EMBL/GenBank/DDBJ databases">
        <title>Genome content predicts the carbon catabolic preferences of heterotrophic bacteria.</title>
        <authorList>
            <person name="Gralka M."/>
        </authorList>
    </citation>
    <scope>NUCLEOTIDE SEQUENCE</scope>
    <source>
        <strain evidence="1">F2M12</strain>
    </source>
</reference>